<comment type="caution">
    <text evidence="2">The sequence shown here is derived from an EMBL/GenBank/DDBJ whole genome shotgun (WGS) entry which is preliminary data.</text>
</comment>
<dbReference type="PANTHER" id="PTHR21445:SF0">
    <property type="entry name" value="APURINIC-APYRIMIDINIC ENDONUCLEASE"/>
    <property type="match status" value="1"/>
</dbReference>
<dbReference type="Pfam" id="PF01261">
    <property type="entry name" value="AP_endonuc_2"/>
    <property type="match status" value="1"/>
</dbReference>
<dbReference type="PANTHER" id="PTHR21445">
    <property type="entry name" value="ENDONUCLEASE IV ENDODEOXYRIBONUCLEASE IV"/>
    <property type="match status" value="1"/>
</dbReference>
<accession>A0A9D1TMB8</accession>
<gene>
    <name evidence="2" type="ORF">H9900_04230</name>
</gene>
<sequence length="296" mass="33651">MLEFRHEQHALFGPAGNSEDFYDEGNRTVYQVPDWLKKHGLEAFEYQCGRGVKISDDAAADFGKMAKEKNIRLSVHAPYYISLSSVEKEKRDNSIDYILRTLRAAKCMGADRIVVHSGSCGSITRAEALRLAEDTLRRAIKAADENGFGDIRICPETMGKVKQLGNITEVIKLCRIDERMLPTLDFGHINAQSLGRYNTKEAVAEIFDAVYDKLGAERCRNFHAHYSRIEYTRAGEKKHRTMDETEFEPDFEPIAELIAERGLTPRIICESAGTQTGDAVRMQQMYRLSRKAVRYE</sequence>
<dbReference type="GO" id="GO:0008270">
    <property type="term" value="F:zinc ion binding"/>
    <property type="evidence" value="ECO:0007669"/>
    <property type="project" value="InterPro"/>
</dbReference>
<dbReference type="Proteomes" id="UP000824162">
    <property type="component" value="Unassembled WGS sequence"/>
</dbReference>
<dbReference type="InterPro" id="IPR036237">
    <property type="entry name" value="Xyl_isomerase-like_sf"/>
</dbReference>
<protein>
    <submittedName>
        <fullName evidence="2">TIM barrel protein</fullName>
    </submittedName>
</protein>
<dbReference type="EMBL" id="DXIJ01000087">
    <property type="protein sequence ID" value="HIV85999.1"/>
    <property type="molecule type" value="Genomic_DNA"/>
</dbReference>
<dbReference type="GO" id="GO:0003677">
    <property type="term" value="F:DNA binding"/>
    <property type="evidence" value="ECO:0007669"/>
    <property type="project" value="InterPro"/>
</dbReference>
<dbReference type="GO" id="GO:0008081">
    <property type="term" value="F:phosphoric diester hydrolase activity"/>
    <property type="evidence" value="ECO:0007669"/>
    <property type="project" value="TreeGrafter"/>
</dbReference>
<dbReference type="InterPro" id="IPR013022">
    <property type="entry name" value="Xyl_isomerase-like_TIM-brl"/>
</dbReference>
<evidence type="ECO:0000313" key="3">
    <source>
        <dbReference type="Proteomes" id="UP000824162"/>
    </source>
</evidence>
<dbReference type="SUPFAM" id="SSF51658">
    <property type="entry name" value="Xylose isomerase-like"/>
    <property type="match status" value="1"/>
</dbReference>
<organism evidence="2 3">
    <name type="scientific">Candidatus Monoglobus merdigallinarum</name>
    <dbReference type="NCBI Taxonomy" id="2838698"/>
    <lineage>
        <taxon>Bacteria</taxon>
        <taxon>Bacillati</taxon>
        <taxon>Bacillota</taxon>
        <taxon>Clostridia</taxon>
        <taxon>Monoglobales</taxon>
        <taxon>Monoglobaceae</taxon>
        <taxon>Monoglobus</taxon>
    </lineage>
</organism>
<evidence type="ECO:0000259" key="1">
    <source>
        <dbReference type="Pfam" id="PF01261"/>
    </source>
</evidence>
<dbReference type="InterPro" id="IPR001719">
    <property type="entry name" value="AP_endonuc_2"/>
</dbReference>
<evidence type="ECO:0000313" key="2">
    <source>
        <dbReference type="EMBL" id="HIV85999.1"/>
    </source>
</evidence>
<name>A0A9D1TMB8_9FIRM</name>
<dbReference type="GO" id="GO:0003906">
    <property type="term" value="F:DNA-(apurinic or apyrimidinic site) endonuclease activity"/>
    <property type="evidence" value="ECO:0007669"/>
    <property type="project" value="TreeGrafter"/>
</dbReference>
<dbReference type="GO" id="GO:0006284">
    <property type="term" value="P:base-excision repair"/>
    <property type="evidence" value="ECO:0007669"/>
    <property type="project" value="TreeGrafter"/>
</dbReference>
<dbReference type="SMART" id="SM00518">
    <property type="entry name" value="AP2Ec"/>
    <property type="match status" value="1"/>
</dbReference>
<feature type="domain" description="Xylose isomerase-like TIM barrel" evidence="1">
    <location>
        <begin position="34"/>
        <end position="273"/>
    </location>
</feature>
<dbReference type="Gene3D" id="3.20.20.150">
    <property type="entry name" value="Divalent-metal-dependent TIM barrel enzymes"/>
    <property type="match status" value="1"/>
</dbReference>
<proteinExistence type="predicted"/>
<reference evidence="2" key="1">
    <citation type="journal article" date="2021" name="PeerJ">
        <title>Extensive microbial diversity within the chicken gut microbiome revealed by metagenomics and culture.</title>
        <authorList>
            <person name="Gilroy R."/>
            <person name="Ravi A."/>
            <person name="Getino M."/>
            <person name="Pursley I."/>
            <person name="Horton D.L."/>
            <person name="Alikhan N.F."/>
            <person name="Baker D."/>
            <person name="Gharbi K."/>
            <person name="Hall N."/>
            <person name="Watson M."/>
            <person name="Adriaenssens E.M."/>
            <person name="Foster-Nyarko E."/>
            <person name="Jarju S."/>
            <person name="Secka A."/>
            <person name="Antonio M."/>
            <person name="Oren A."/>
            <person name="Chaudhuri R.R."/>
            <person name="La Ragione R."/>
            <person name="Hildebrand F."/>
            <person name="Pallen M.J."/>
        </authorList>
    </citation>
    <scope>NUCLEOTIDE SEQUENCE</scope>
    <source>
        <strain evidence="2">5790</strain>
    </source>
</reference>
<reference evidence="2" key="2">
    <citation type="submission" date="2021-04" db="EMBL/GenBank/DDBJ databases">
        <authorList>
            <person name="Gilroy R."/>
        </authorList>
    </citation>
    <scope>NUCLEOTIDE SEQUENCE</scope>
    <source>
        <strain evidence="2">5790</strain>
    </source>
</reference>
<dbReference type="AlphaFoldDB" id="A0A9D1TMB8"/>